<comment type="caution">
    <text evidence="1">The sequence shown here is derived from an EMBL/GenBank/DDBJ whole genome shotgun (WGS) entry which is preliminary data.</text>
</comment>
<reference evidence="1 2" key="1">
    <citation type="submission" date="2014-06" db="EMBL/GenBank/DDBJ databases">
        <title>Draft genome sequence of Bacillus gaemokensis JCM 15801 (MCCC 1A00707).</title>
        <authorList>
            <person name="Lai Q."/>
            <person name="Liu Y."/>
            <person name="Shao Z."/>
        </authorList>
    </citation>
    <scope>NUCLEOTIDE SEQUENCE [LARGE SCALE GENOMIC DNA]</scope>
    <source>
        <strain evidence="1 2">JCM 15801</strain>
    </source>
</reference>
<sequence>MNKLELKEQITKLAELIYTNLHKLEYSNQFSSRAKEFLNSDELKQIHRIAYTASAYKGENRESLEHILTVAKNLMEYSNSAVDSSKHTYEAYGVEFLEHENEYAGICSVKPGLDWKKAMFVISHHFGKKIVFMVRETNSFEVALMNRWKMPVEDSNITGYHKCVMSVVWQMARAYKGR</sequence>
<organism evidence="1 2">
    <name type="scientific">Bacillus gaemokensis</name>
    <dbReference type="NCBI Taxonomy" id="574375"/>
    <lineage>
        <taxon>Bacteria</taxon>
        <taxon>Bacillati</taxon>
        <taxon>Bacillota</taxon>
        <taxon>Bacilli</taxon>
        <taxon>Bacillales</taxon>
        <taxon>Bacillaceae</taxon>
        <taxon>Bacillus</taxon>
        <taxon>Bacillus cereus group</taxon>
    </lineage>
</organism>
<evidence type="ECO:0000313" key="1">
    <source>
        <dbReference type="EMBL" id="KEK23864.1"/>
    </source>
</evidence>
<accession>A0A073K999</accession>
<dbReference type="RefSeq" id="WP_033674957.1">
    <property type="nucleotide sequence ID" value="NZ_JOTM01000011.1"/>
</dbReference>
<dbReference type="AlphaFoldDB" id="A0A073K999"/>
<dbReference type="EMBL" id="JOTM01000011">
    <property type="protein sequence ID" value="KEK23864.1"/>
    <property type="molecule type" value="Genomic_DNA"/>
</dbReference>
<dbReference type="STRING" id="574375.AZF08_20350"/>
<protein>
    <submittedName>
        <fullName evidence="1">Uncharacterized protein</fullName>
    </submittedName>
</protein>
<dbReference type="Proteomes" id="UP000027778">
    <property type="component" value="Unassembled WGS sequence"/>
</dbReference>
<keyword evidence="2" id="KW-1185">Reference proteome</keyword>
<name>A0A073K999_9BACI</name>
<gene>
    <name evidence="1" type="ORF">BAGA_05315</name>
</gene>
<evidence type="ECO:0000313" key="2">
    <source>
        <dbReference type="Proteomes" id="UP000027778"/>
    </source>
</evidence>
<proteinExistence type="predicted"/>